<evidence type="ECO:0008006" key="3">
    <source>
        <dbReference type="Google" id="ProtNLM"/>
    </source>
</evidence>
<sequence>MQRVAGKAKDITLWEVDPSGILRWNGKVWIPKAAALCANILMHNHDDPMGGHYSIEKIAYLLKMKY</sequence>
<dbReference type="OrthoDB" id="3563554at2759"/>
<dbReference type="AlphaFoldDB" id="A0A6A5S7J4"/>
<organism evidence="1 2">
    <name type="scientific">Clathrospora elynae</name>
    <dbReference type="NCBI Taxonomy" id="706981"/>
    <lineage>
        <taxon>Eukaryota</taxon>
        <taxon>Fungi</taxon>
        <taxon>Dikarya</taxon>
        <taxon>Ascomycota</taxon>
        <taxon>Pezizomycotina</taxon>
        <taxon>Dothideomycetes</taxon>
        <taxon>Pleosporomycetidae</taxon>
        <taxon>Pleosporales</taxon>
        <taxon>Diademaceae</taxon>
        <taxon>Clathrospora</taxon>
    </lineage>
</organism>
<reference evidence="1" key="1">
    <citation type="journal article" date="2020" name="Stud. Mycol.">
        <title>101 Dothideomycetes genomes: a test case for predicting lifestyles and emergence of pathogens.</title>
        <authorList>
            <person name="Haridas S."/>
            <person name="Albert R."/>
            <person name="Binder M."/>
            <person name="Bloem J."/>
            <person name="Labutti K."/>
            <person name="Salamov A."/>
            <person name="Andreopoulos B."/>
            <person name="Baker S."/>
            <person name="Barry K."/>
            <person name="Bills G."/>
            <person name="Bluhm B."/>
            <person name="Cannon C."/>
            <person name="Castanera R."/>
            <person name="Culley D."/>
            <person name="Daum C."/>
            <person name="Ezra D."/>
            <person name="Gonzalez J."/>
            <person name="Henrissat B."/>
            <person name="Kuo A."/>
            <person name="Liang C."/>
            <person name="Lipzen A."/>
            <person name="Lutzoni F."/>
            <person name="Magnuson J."/>
            <person name="Mondo S."/>
            <person name="Nolan M."/>
            <person name="Ohm R."/>
            <person name="Pangilinan J."/>
            <person name="Park H.-J."/>
            <person name="Ramirez L."/>
            <person name="Alfaro M."/>
            <person name="Sun H."/>
            <person name="Tritt A."/>
            <person name="Yoshinaga Y."/>
            <person name="Zwiers L.-H."/>
            <person name="Turgeon B."/>
            <person name="Goodwin S."/>
            <person name="Spatafora J."/>
            <person name="Crous P."/>
            <person name="Grigoriev I."/>
        </authorList>
    </citation>
    <scope>NUCLEOTIDE SEQUENCE</scope>
    <source>
        <strain evidence="1">CBS 161.51</strain>
    </source>
</reference>
<proteinExistence type="predicted"/>
<protein>
    <recommendedName>
        <fullName evidence="3">Integrase zinc-binding domain-containing protein</fullName>
    </recommendedName>
</protein>
<evidence type="ECO:0000313" key="1">
    <source>
        <dbReference type="EMBL" id="KAF1935570.1"/>
    </source>
</evidence>
<dbReference type="EMBL" id="ML976255">
    <property type="protein sequence ID" value="KAF1935570.1"/>
    <property type="molecule type" value="Genomic_DNA"/>
</dbReference>
<keyword evidence="2" id="KW-1185">Reference proteome</keyword>
<dbReference type="Proteomes" id="UP000800038">
    <property type="component" value="Unassembled WGS sequence"/>
</dbReference>
<gene>
    <name evidence="1" type="ORF">EJ02DRAFT_361197</name>
</gene>
<name>A0A6A5S7J4_9PLEO</name>
<accession>A0A6A5S7J4</accession>
<evidence type="ECO:0000313" key="2">
    <source>
        <dbReference type="Proteomes" id="UP000800038"/>
    </source>
</evidence>